<dbReference type="PROSITE" id="PS51125">
    <property type="entry name" value="NHL"/>
    <property type="match status" value="3"/>
</dbReference>
<dbReference type="PANTHER" id="PTHR13833:SF71">
    <property type="entry name" value="NHL DOMAIN-CONTAINING PROTEIN"/>
    <property type="match status" value="1"/>
</dbReference>
<keyword evidence="1" id="KW-0677">Repeat</keyword>
<evidence type="ECO:0000256" key="1">
    <source>
        <dbReference type="ARBA" id="ARBA00022737"/>
    </source>
</evidence>
<evidence type="ECO:0000256" key="2">
    <source>
        <dbReference type="PROSITE-ProRule" id="PRU00504"/>
    </source>
</evidence>
<evidence type="ECO:0000313" key="4">
    <source>
        <dbReference type="Proteomes" id="UP000178526"/>
    </source>
</evidence>
<dbReference type="PANTHER" id="PTHR13833">
    <property type="match status" value="1"/>
</dbReference>
<evidence type="ECO:0008006" key="5">
    <source>
        <dbReference type="Google" id="ProtNLM"/>
    </source>
</evidence>
<name>A0A1F7RMG8_9BACT</name>
<protein>
    <recommendedName>
        <fullName evidence="5">SMP-30/Gluconolactonase/LRE-like region domain-containing protein</fullName>
    </recommendedName>
</protein>
<dbReference type="InterPro" id="IPR011042">
    <property type="entry name" value="6-blade_b-propeller_TolB-like"/>
</dbReference>
<accession>A0A1F7RMG8</accession>
<gene>
    <name evidence="3" type="ORF">A2042_07650</name>
</gene>
<reference evidence="3 4" key="1">
    <citation type="journal article" date="2016" name="Nat. Commun.">
        <title>Thousands of microbial genomes shed light on interconnected biogeochemical processes in an aquifer system.</title>
        <authorList>
            <person name="Anantharaman K."/>
            <person name="Brown C.T."/>
            <person name="Hug L.A."/>
            <person name="Sharon I."/>
            <person name="Castelle C.J."/>
            <person name="Probst A.J."/>
            <person name="Thomas B.C."/>
            <person name="Singh A."/>
            <person name="Wilkins M.J."/>
            <person name="Karaoz U."/>
            <person name="Brodie E.L."/>
            <person name="Williams K.H."/>
            <person name="Hubbard S.S."/>
            <person name="Banfield J.F."/>
        </authorList>
    </citation>
    <scope>NUCLEOTIDE SEQUENCE [LARGE SCALE GENOMIC DNA]</scope>
</reference>
<sequence length="349" mass="37311">MKTLKIAVIFLSLFFLFPLFSYSEVIVTTLAGNGRLGYADGQGNKAQFNVPIRLALDKDGNIIVSDIFNNCIRKVTPEGVVSTVAGTKEGGYIDGDVKEAKFGAPHGVGVDSKGNIFVCDLSSSTIRKISFDRKKVSTFAGSGKPGYKDGKGKEAEFSFPHAVAVDKNDNLFIADISNHCIRKITPEGVVTTFAGSREKGFLDGDVKSAKFNMPIDVAVDGDGNVYVVDIGNQRIRKVTAKGEVVTLAGNGKPGCVNGKGEEAQFNGPHGIVVDKKGNVIIAELYNYDIRLISPEGVVSTLCGDGEKGDADGECEKARFNQPGGVTIDREGNVIIADLYNHKIKKIILK</sequence>
<proteinExistence type="predicted"/>
<dbReference type="EMBL" id="MGDB01000027">
    <property type="protein sequence ID" value="OGL42766.1"/>
    <property type="molecule type" value="Genomic_DNA"/>
</dbReference>
<dbReference type="Proteomes" id="UP000178526">
    <property type="component" value="Unassembled WGS sequence"/>
</dbReference>
<feature type="repeat" description="NHL" evidence="2">
    <location>
        <begin position="211"/>
        <end position="241"/>
    </location>
</feature>
<comment type="caution">
    <text evidence="3">The sequence shown here is derived from an EMBL/GenBank/DDBJ whole genome shotgun (WGS) entry which is preliminary data.</text>
</comment>
<dbReference type="Gene3D" id="2.120.10.30">
    <property type="entry name" value="TolB, C-terminal domain"/>
    <property type="match status" value="3"/>
</dbReference>
<dbReference type="InterPro" id="IPR001258">
    <property type="entry name" value="NHL_repeat"/>
</dbReference>
<dbReference type="CDD" id="cd14953">
    <property type="entry name" value="NHL_like_1"/>
    <property type="match status" value="1"/>
</dbReference>
<dbReference type="AlphaFoldDB" id="A0A1F7RMG8"/>
<feature type="repeat" description="NHL" evidence="2">
    <location>
        <begin position="151"/>
        <end position="187"/>
    </location>
</feature>
<evidence type="ECO:0000313" key="3">
    <source>
        <dbReference type="EMBL" id="OGL42766.1"/>
    </source>
</evidence>
<organism evidence="3 4">
    <name type="scientific">Candidatus Schekmanbacteria bacterium GWA2_38_11</name>
    <dbReference type="NCBI Taxonomy" id="1817876"/>
    <lineage>
        <taxon>Bacteria</taxon>
        <taxon>Candidatus Schekmaniibacteriota</taxon>
    </lineage>
</organism>
<dbReference type="Pfam" id="PF01436">
    <property type="entry name" value="NHL"/>
    <property type="match status" value="3"/>
</dbReference>
<dbReference type="SUPFAM" id="SSF101898">
    <property type="entry name" value="NHL repeat"/>
    <property type="match status" value="1"/>
</dbReference>
<feature type="repeat" description="NHL" evidence="2">
    <location>
        <begin position="43"/>
        <end position="78"/>
    </location>
</feature>